<accession>A0A8A7KJ10</accession>
<dbReference type="EMBL" id="CP046640">
    <property type="protein sequence ID" value="QTL98124.1"/>
    <property type="molecule type" value="Genomic_DNA"/>
</dbReference>
<dbReference type="PIRSF" id="PIRSF005243">
    <property type="entry name" value="ROO"/>
    <property type="match status" value="1"/>
</dbReference>
<feature type="domain" description="Metallo-beta-lactamase" evidence="2">
    <location>
        <begin position="35"/>
        <end position="225"/>
    </location>
</feature>
<dbReference type="Proteomes" id="UP000665020">
    <property type="component" value="Chromosome"/>
</dbReference>
<dbReference type="RefSeq" id="WP_230869702.1">
    <property type="nucleotide sequence ID" value="NZ_CP046640.1"/>
</dbReference>
<proteinExistence type="inferred from homology"/>
<dbReference type="Gene3D" id="3.60.15.10">
    <property type="entry name" value="Ribonuclease Z/Hydroxyacylglutathione hydrolase-like"/>
    <property type="match status" value="1"/>
</dbReference>
<sequence>MNREINIREDVYWVGVNDQETSIFESLWPLPNGVSYNSYLIVDEKVALIDTVKITYHDSFIDKIKKILGNKKVDYLIVNHMEPDHSGSIKALKKEYPEIQIIGNNKTAAFLEGFYGLTDDIKIIKDAEVLKLGKHELKFHLTPMVHWPETMMTFEKSEGILFAGDAFGGFGALQGGIFDDELDIKYYEDEIRRYYTNIVAKYSPMVQKAFEKLADTDIKVIASTHGPVWRSNPDYIIDAYDRLSSYQVEEGVVVVYGSMYGNTKKIAENIARCLAENGIRQIRLYDAARTHLSYLLSDIWRFEGLIIGSCTYNTELFPPVAGLTSALLNRRVKNHKLGIFGTYSWSSAAKDSLLEFAEKAKLDLIEPVFEAKYAPAQDDLKQASQLAQNMAQALKG</sequence>
<dbReference type="PANTHER" id="PTHR43717:SF1">
    <property type="entry name" value="ANAEROBIC NITRIC OXIDE REDUCTASE FLAVORUBREDOXIN"/>
    <property type="match status" value="1"/>
</dbReference>
<reference evidence="3" key="1">
    <citation type="submission" date="2019-12" db="EMBL/GenBank/DDBJ databases">
        <authorList>
            <person name="zhang j."/>
            <person name="sun C.M."/>
        </authorList>
    </citation>
    <scope>NUCLEOTIDE SEQUENCE</scope>
    <source>
        <strain evidence="3">NS-1</strain>
    </source>
</reference>
<dbReference type="CDD" id="cd07709">
    <property type="entry name" value="flavodiiron_proteins_MBL-fold"/>
    <property type="match status" value="1"/>
</dbReference>
<dbReference type="SUPFAM" id="SSF56281">
    <property type="entry name" value="Metallo-hydrolase/oxidoreductase"/>
    <property type="match status" value="1"/>
</dbReference>
<dbReference type="PANTHER" id="PTHR43717">
    <property type="entry name" value="ANAEROBIC NITRIC OXIDE REDUCTASE FLAVORUBREDOXIN"/>
    <property type="match status" value="1"/>
</dbReference>
<dbReference type="GO" id="GO:0010181">
    <property type="term" value="F:FMN binding"/>
    <property type="evidence" value="ECO:0007669"/>
    <property type="project" value="InterPro"/>
</dbReference>
<dbReference type="KEGG" id="ifn:GM661_09105"/>
<dbReference type="PROSITE" id="PS00201">
    <property type="entry name" value="FLAVODOXIN"/>
    <property type="match status" value="1"/>
</dbReference>
<dbReference type="Gene3D" id="3.40.50.360">
    <property type="match status" value="1"/>
</dbReference>
<evidence type="ECO:0000313" key="4">
    <source>
        <dbReference type="Proteomes" id="UP000665020"/>
    </source>
</evidence>
<dbReference type="InterPro" id="IPR045761">
    <property type="entry name" value="ODP_dom"/>
</dbReference>
<dbReference type="InterPro" id="IPR016440">
    <property type="entry name" value="Rubredoxin-O_OxRdtase"/>
</dbReference>
<dbReference type="InterPro" id="IPR029039">
    <property type="entry name" value="Flavoprotein-like_sf"/>
</dbReference>
<dbReference type="Pfam" id="PF19583">
    <property type="entry name" value="ODP"/>
    <property type="match status" value="1"/>
</dbReference>
<dbReference type="InterPro" id="IPR001279">
    <property type="entry name" value="Metallo-B-lactamas"/>
</dbReference>
<organism evidence="3 4">
    <name type="scientific">Iocasia fonsfrigidae</name>
    <dbReference type="NCBI Taxonomy" id="2682810"/>
    <lineage>
        <taxon>Bacteria</taxon>
        <taxon>Bacillati</taxon>
        <taxon>Bacillota</taxon>
        <taxon>Clostridia</taxon>
        <taxon>Halanaerobiales</taxon>
        <taxon>Halanaerobiaceae</taxon>
        <taxon>Iocasia</taxon>
    </lineage>
</organism>
<dbReference type="AlphaFoldDB" id="A0A8A7KJ10"/>
<evidence type="ECO:0000313" key="3">
    <source>
        <dbReference type="EMBL" id="QTL98124.1"/>
    </source>
</evidence>
<name>A0A8A7KJ10_9FIRM</name>
<dbReference type="Pfam" id="PF00258">
    <property type="entry name" value="Flavodoxin_1"/>
    <property type="match status" value="1"/>
</dbReference>
<dbReference type="SUPFAM" id="SSF52218">
    <property type="entry name" value="Flavoproteins"/>
    <property type="match status" value="1"/>
</dbReference>
<keyword evidence="4" id="KW-1185">Reference proteome</keyword>
<dbReference type="InterPro" id="IPR001226">
    <property type="entry name" value="Flavodoxin_CS"/>
</dbReference>
<dbReference type="GO" id="GO:0016651">
    <property type="term" value="F:oxidoreductase activity, acting on NAD(P)H"/>
    <property type="evidence" value="ECO:0007669"/>
    <property type="project" value="UniProtKB-ARBA"/>
</dbReference>
<dbReference type="GO" id="GO:0009055">
    <property type="term" value="F:electron transfer activity"/>
    <property type="evidence" value="ECO:0007669"/>
    <property type="project" value="InterPro"/>
</dbReference>
<dbReference type="GO" id="GO:0046872">
    <property type="term" value="F:metal ion binding"/>
    <property type="evidence" value="ECO:0007669"/>
    <property type="project" value="InterPro"/>
</dbReference>
<protein>
    <submittedName>
        <fullName evidence="3">MBL fold metallo-hydrolase</fullName>
    </submittedName>
</protein>
<gene>
    <name evidence="3" type="ORF">GM661_09105</name>
</gene>
<evidence type="ECO:0000259" key="2">
    <source>
        <dbReference type="SMART" id="SM00849"/>
    </source>
</evidence>
<evidence type="ECO:0000256" key="1">
    <source>
        <dbReference type="ARBA" id="ARBA00007121"/>
    </source>
</evidence>
<comment type="similarity">
    <text evidence="1">In the N-terminal section; belongs to the zinc metallo-hydrolase group 3 family.</text>
</comment>
<dbReference type="InterPro" id="IPR008254">
    <property type="entry name" value="Flavodoxin/NO_synth"/>
</dbReference>
<dbReference type="InterPro" id="IPR036866">
    <property type="entry name" value="RibonucZ/Hydroxyglut_hydro"/>
</dbReference>
<dbReference type="SMART" id="SM00849">
    <property type="entry name" value="Lactamase_B"/>
    <property type="match status" value="1"/>
</dbReference>